<evidence type="ECO:0008006" key="5">
    <source>
        <dbReference type="Google" id="ProtNLM"/>
    </source>
</evidence>
<protein>
    <recommendedName>
        <fullName evidence="5">PE-PGRS family protein</fullName>
    </recommendedName>
</protein>
<feature type="region of interest" description="Disordered" evidence="1">
    <location>
        <begin position="164"/>
        <end position="188"/>
    </location>
</feature>
<dbReference type="Proteomes" id="UP001500751">
    <property type="component" value="Unassembled WGS sequence"/>
</dbReference>
<feature type="signal peptide" evidence="2">
    <location>
        <begin position="1"/>
        <end position="26"/>
    </location>
</feature>
<sequence length="602" mass="57315">MRAGRGGVVAGALALVALGAPVPVGAASVEPGAAVAVAGAAGPSGLGGWTLSASAAPFTMEIYDPKIPIPAMPGKPNLEFDFSYTRASFGSGPTGASTASWLWPGDAIAFGLGQFLNDPNVKYPVLTNVQFPGQTPDATMQPIPGSYMQSHSGSDGARSVSTFGLPLPGTGPGAGPATGPGTPTSSGAPGVGGGLLGGGLLGGVLPQPQLPDLGTMVKFLTGQAALVDVQGERSESSATVTGNKAVATAESDAGKVLILGGLIEFDGLKVTSQSTSDGAKGAATGNVDYGSMSVAGVPFGVTANGIQTPFGMIALPQLPDAMNQVLAPLGVTVTMPAASDVSKDTAGEMFSHGMQISIDTAVLKRMLPFTPVLKQLIAQVPAQVTQQLPPQLSQVIGILPDLAPRVVVTVGSAKSKADASGVVDVSGGGGTTVGSSSGVAGTSGAAGTTGTAGASGSTGSVGSSGGSTSGSGVSGGVSGSAGSVGGGTTSAGGSTSAVGGSTVGDSTVGGVSGGAVSGSAGVSGGTSGGLVPSPPMQASAEKVGPAAFGGLPGQLVVGGFVAACGVAWALRKYSTLLFGGAGAGCELGHGSGVPDLREVDGD</sequence>
<evidence type="ECO:0000256" key="2">
    <source>
        <dbReference type="SAM" id="SignalP"/>
    </source>
</evidence>
<feature type="chain" id="PRO_5046886188" description="PE-PGRS family protein" evidence="2">
    <location>
        <begin position="27"/>
        <end position="602"/>
    </location>
</feature>
<feature type="compositionally biased region" description="Gly residues" evidence="1">
    <location>
        <begin position="462"/>
        <end position="490"/>
    </location>
</feature>
<dbReference type="EMBL" id="BAAAQN010000002">
    <property type="protein sequence ID" value="GAA2012126.1"/>
    <property type="molecule type" value="Genomic_DNA"/>
</dbReference>
<organism evidence="3 4">
    <name type="scientific">Catenulispora yoronensis</name>
    <dbReference type="NCBI Taxonomy" id="450799"/>
    <lineage>
        <taxon>Bacteria</taxon>
        <taxon>Bacillati</taxon>
        <taxon>Actinomycetota</taxon>
        <taxon>Actinomycetes</taxon>
        <taxon>Catenulisporales</taxon>
        <taxon>Catenulisporaceae</taxon>
        <taxon>Catenulispora</taxon>
    </lineage>
</organism>
<feature type="compositionally biased region" description="Low complexity" evidence="1">
    <location>
        <begin position="179"/>
        <end position="188"/>
    </location>
</feature>
<name>A0ABN2TL62_9ACTN</name>
<evidence type="ECO:0000313" key="3">
    <source>
        <dbReference type="EMBL" id="GAA2012126.1"/>
    </source>
</evidence>
<evidence type="ECO:0000256" key="1">
    <source>
        <dbReference type="SAM" id="MobiDB-lite"/>
    </source>
</evidence>
<feature type="region of interest" description="Disordered" evidence="1">
    <location>
        <begin position="419"/>
        <end position="498"/>
    </location>
</feature>
<gene>
    <name evidence="3" type="ORF">GCM10009839_03000</name>
</gene>
<evidence type="ECO:0000313" key="4">
    <source>
        <dbReference type="Proteomes" id="UP001500751"/>
    </source>
</evidence>
<keyword evidence="2" id="KW-0732">Signal</keyword>
<feature type="compositionally biased region" description="Low complexity" evidence="1">
    <location>
        <begin position="433"/>
        <end position="461"/>
    </location>
</feature>
<dbReference type="NCBIfam" id="NF040603">
    <property type="entry name" value="choice_anch_P"/>
    <property type="match status" value="1"/>
</dbReference>
<keyword evidence="4" id="KW-1185">Reference proteome</keyword>
<accession>A0ABN2TL62</accession>
<reference evidence="3 4" key="1">
    <citation type="journal article" date="2019" name="Int. J. Syst. Evol. Microbiol.">
        <title>The Global Catalogue of Microorganisms (GCM) 10K type strain sequencing project: providing services to taxonomists for standard genome sequencing and annotation.</title>
        <authorList>
            <consortium name="The Broad Institute Genomics Platform"/>
            <consortium name="The Broad Institute Genome Sequencing Center for Infectious Disease"/>
            <person name="Wu L."/>
            <person name="Ma J."/>
        </authorList>
    </citation>
    <scope>NUCLEOTIDE SEQUENCE [LARGE SCALE GENOMIC DNA]</scope>
    <source>
        <strain evidence="3 4">JCM 16014</strain>
    </source>
</reference>
<comment type="caution">
    <text evidence="3">The sequence shown here is derived from an EMBL/GenBank/DDBJ whole genome shotgun (WGS) entry which is preliminary data.</text>
</comment>
<proteinExistence type="predicted"/>